<dbReference type="Pfam" id="PF02753">
    <property type="entry name" value="PapD_C"/>
    <property type="match status" value="1"/>
</dbReference>
<proteinExistence type="inferred from homology"/>
<evidence type="ECO:0000259" key="7">
    <source>
        <dbReference type="Pfam" id="PF00345"/>
    </source>
</evidence>
<feature type="domain" description="Pili assembly chaperone C-terminal" evidence="8">
    <location>
        <begin position="220"/>
        <end position="283"/>
    </location>
</feature>
<dbReference type="InterPro" id="IPR001829">
    <property type="entry name" value="Pili_assmbl_chaperone_bac"/>
</dbReference>
<dbReference type="PANTHER" id="PTHR30251">
    <property type="entry name" value="PILUS ASSEMBLY CHAPERONE"/>
    <property type="match status" value="1"/>
</dbReference>
<dbReference type="RefSeq" id="WP_233207559.1">
    <property type="nucleotide sequence ID" value="NZ_JAVDSJ010000002.1"/>
</dbReference>
<evidence type="ECO:0000256" key="3">
    <source>
        <dbReference type="ARBA" id="ARBA00022729"/>
    </source>
</evidence>
<keyword evidence="5" id="KW-0143">Chaperone</keyword>
<organism evidence="9 10">
    <name type="scientific">Herbaspirillum frisingense</name>
    <dbReference type="NCBI Taxonomy" id="92645"/>
    <lineage>
        <taxon>Bacteria</taxon>
        <taxon>Pseudomonadati</taxon>
        <taxon>Pseudomonadota</taxon>
        <taxon>Betaproteobacteria</taxon>
        <taxon>Burkholderiales</taxon>
        <taxon>Oxalobacteraceae</taxon>
        <taxon>Herbaspirillum</taxon>
    </lineage>
</organism>
<dbReference type="InterPro" id="IPR016147">
    <property type="entry name" value="Pili_assmbl_chaperone_N"/>
</dbReference>
<dbReference type="PANTHER" id="PTHR30251:SF2">
    <property type="entry name" value="FIMBRIAL CHAPERONE YADV-RELATED"/>
    <property type="match status" value="1"/>
</dbReference>
<protein>
    <submittedName>
        <fullName evidence="9">Fimbrial chaperone protein</fullName>
    </submittedName>
</protein>
<keyword evidence="3" id="KW-0732">Signal</keyword>
<dbReference type="InterPro" id="IPR008962">
    <property type="entry name" value="PapD-like_sf"/>
</dbReference>
<dbReference type="SUPFAM" id="SSF49584">
    <property type="entry name" value="Periplasmic chaperone C-domain"/>
    <property type="match status" value="1"/>
</dbReference>
<keyword evidence="4" id="KW-0574">Periplasm</keyword>
<gene>
    <name evidence="9" type="ORF">J2W50_001531</name>
</gene>
<keyword evidence="6" id="KW-0472">Membrane</keyword>
<dbReference type="InterPro" id="IPR036316">
    <property type="entry name" value="Pili_assmbl_chap_C_dom_sf"/>
</dbReference>
<evidence type="ECO:0000256" key="1">
    <source>
        <dbReference type="ARBA" id="ARBA00004418"/>
    </source>
</evidence>
<dbReference type="SUPFAM" id="SSF49354">
    <property type="entry name" value="PapD-like"/>
    <property type="match status" value="1"/>
</dbReference>
<accession>A0ABU1PD78</accession>
<evidence type="ECO:0000313" key="9">
    <source>
        <dbReference type="EMBL" id="MDR6583333.1"/>
    </source>
</evidence>
<feature type="domain" description="Pili assembly chaperone N-terminal" evidence="7">
    <location>
        <begin position="72"/>
        <end position="192"/>
    </location>
</feature>
<evidence type="ECO:0000259" key="8">
    <source>
        <dbReference type="Pfam" id="PF02753"/>
    </source>
</evidence>
<sequence length="291" mass="31926">MLIISFATFRPGAHSIHASRRLNARRRQLCRFTFAAAGLPPRCLSVLNMKKASLLAGLIMVLVFIASAQASVTMLGTRIIYPADASEQALRFSNPDDHPNLVQVWLDDGRSGDAHALSSPFLVIPPVFRVEPHGGQMVRLSYVGAALPQDRESLFFLNFLQVPALKADSVGENQLVLTVRSRMKLFYRPAALASEADAARAPDGLAFSIDSTGSAATVVVDNSSAYHVVVQQATLLQGEQQQALARATVISPFQQLRWPLTRVPVERSDLRMQLRIVNDFGAEVVRDYPLH</sequence>
<dbReference type="Pfam" id="PF00345">
    <property type="entry name" value="PapD_N"/>
    <property type="match status" value="1"/>
</dbReference>
<dbReference type="InterPro" id="IPR016148">
    <property type="entry name" value="Pili_assmbl_chaperone_C"/>
</dbReference>
<dbReference type="Gene3D" id="2.60.40.10">
    <property type="entry name" value="Immunoglobulins"/>
    <property type="match status" value="2"/>
</dbReference>
<comment type="caution">
    <text evidence="9">The sequence shown here is derived from an EMBL/GenBank/DDBJ whole genome shotgun (WGS) entry which is preliminary data.</text>
</comment>
<dbReference type="EMBL" id="JAVDSJ010000002">
    <property type="protein sequence ID" value="MDR6583333.1"/>
    <property type="molecule type" value="Genomic_DNA"/>
</dbReference>
<evidence type="ECO:0000256" key="6">
    <source>
        <dbReference type="SAM" id="Phobius"/>
    </source>
</evidence>
<evidence type="ECO:0000256" key="5">
    <source>
        <dbReference type="ARBA" id="ARBA00023186"/>
    </source>
</evidence>
<evidence type="ECO:0000313" key="10">
    <source>
        <dbReference type="Proteomes" id="UP001260715"/>
    </source>
</evidence>
<keyword evidence="6" id="KW-0812">Transmembrane</keyword>
<reference evidence="9 10" key="1">
    <citation type="submission" date="2023-07" db="EMBL/GenBank/DDBJ databases">
        <title>Sorghum-associated microbial communities from plants grown in Nebraska, USA.</title>
        <authorList>
            <person name="Schachtman D."/>
        </authorList>
    </citation>
    <scope>NUCLEOTIDE SEQUENCE [LARGE SCALE GENOMIC DNA]</scope>
    <source>
        <strain evidence="9 10">596</strain>
    </source>
</reference>
<keyword evidence="10" id="KW-1185">Reference proteome</keyword>
<comment type="similarity">
    <text evidence="2">Belongs to the periplasmic pilus chaperone family.</text>
</comment>
<dbReference type="PRINTS" id="PR00969">
    <property type="entry name" value="CHAPERONPILI"/>
</dbReference>
<evidence type="ECO:0000256" key="2">
    <source>
        <dbReference type="ARBA" id="ARBA00007399"/>
    </source>
</evidence>
<dbReference type="InterPro" id="IPR013783">
    <property type="entry name" value="Ig-like_fold"/>
</dbReference>
<name>A0ABU1PD78_9BURK</name>
<dbReference type="InterPro" id="IPR050643">
    <property type="entry name" value="Periplasmic_pilus_chap"/>
</dbReference>
<dbReference type="Proteomes" id="UP001260715">
    <property type="component" value="Unassembled WGS sequence"/>
</dbReference>
<keyword evidence="6" id="KW-1133">Transmembrane helix</keyword>
<feature type="transmembrane region" description="Helical" evidence="6">
    <location>
        <begin position="52"/>
        <end position="72"/>
    </location>
</feature>
<evidence type="ECO:0000256" key="4">
    <source>
        <dbReference type="ARBA" id="ARBA00022764"/>
    </source>
</evidence>
<comment type="subcellular location">
    <subcellularLocation>
        <location evidence="1">Periplasm</location>
    </subcellularLocation>
</comment>